<dbReference type="Pfam" id="PF00072">
    <property type="entry name" value="Response_reg"/>
    <property type="match status" value="1"/>
</dbReference>
<sequence length="453" mass="49218">MKPLNLKGVLVADRPVCKVAVLDDDALFLKFLAARLWQVAQFDVVECSTDTELTDAVANGDVDCVLLDYDLGLNNGIAVSERLRSFHANPPPIILITGGGSERTAVKAFRSGFADYCSKRNLNIQELVTSIREAIARRREERAQSEQVLELKRMLEIDEETGLHSTRYISRSLDELTSARGGAEFAVALVELSNLPEIVRLVGHAMANTVMHTLAGRIKQSLRGTDVAGRYDTNTMILLLKDARSQSEVEADGRQLAEILASPVKIGRSTIHPRTIVGAALYPQVAETPDEIVFACREAIEEAQREGAVCALARKSERPVEAAADSIKPVSVAPPAASEDGVQLNVSVAPPAAPAMAAGAAASEPQAADADLAAERRGERRQRVLKRAKVMVPERGYLVDCVVRNLSPNGARLRFDAYFAPPEKFVLEIIGTGERRNAELRWQIGNEIGVELV</sequence>
<dbReference type="InterPro" id="IPR001789">
    <property type="entry name" value="Sig_transdc_resp-reg_receiver"/>
</dbReference>
<keyword evidence="5" id="KW-1185">Reference proteome</keyword>
<dbReference type="EMBL" id="JAFMPP010000004">
    <property type="protein sequence ID" value="MBO0662262.1"/>
    <property type="molecule type" value="Genomic_DNA"/>
</dbReference>
<comment type="caution">
    <text evidence="4">The sequence shown here is derived from an EMBL/GenBank/DDBJ whole genome shotgun (WGS) entry which is preliminary data.</text>
</comment>
<dbReference type="SUPFAM" id="SSF141371">
    <property type="entry name" value="PilZ domain-like"/>
    <property type="match status" value="1"/>
</dbReference>
<dbReference type="CDD" id="cd00156">
    <property type="entry name" value="REC"/>
    <property type="match status" value="1"/>
</dbReference>
<dbReference type="Pfam" id="PF00990">
    <property type="entry name" value="GGDEF"/>
    <property type="match status" value="1"/>
</dbReference>
<dbReference type="Pfam" id="PF07238">
    <property type="entry name" value="PilZ"/>
    <property type="match status" value="1"/>
</dbReference>
<dbReference type="PROSITE" id="PS50887">
    <property type="entry name" value="GGDEF"/>
    <property type="match status" value="1"/>
</dbReference>
<organism evidence="4 5">
    <name type="scientific">Jiella flava</name>
    <dbReference type="NCBI Taxonomy" id="2816857"/>
    <lineage>
        <taxon>Bacteria</taxon>
        <taxon>Pseudomonadati</taxon>
        <taxon>Pseudomonadota</taxon>
        <taxon>Alphaproteobacteria</taxon>
        <taxon>Hyphomicrobiales</taxon>
        <taxon>Aurantimonadaceae</taxon>
        <taxon>Jiella</taxon>
    </lineage>
</organism>
<feature type="domain" description="Response regulatory" evidence="2">
    <location>
        <begin position="18"/>
        <end position="134"/>
    </location>
</feature>
<dbReference type="PANTHER" id="PTHR33121">
    <property type="entry name" value="CYCLIC DI-GMP PHOSPHODIESTERASE PDEF"/>
    <property type="match status" value="1"/>
</dbReference>
<evidence type="ECO:0000256" key="1">
    <source>
        <dbReference type="PROSITE-ProRule" id="PRU00169"/>
    </source>
</evidence>
<evidence type="ECO:0000259" key="2">
    <source>
        <dbReference type="PROSITE" id="PS50110"/>
    </source>
</evidence>
<dbReference type="NCBIfam" id="TIGR00254">
    <property type="entry name" value="GGDEF"/>
    <property type="match status" value="1"/>
</dbReference>
<dbReference type="PANTHER" id="PTHR33121:SF70">
    <property type="entry name" value="SIGNALING PROTEIN YKOW"/>
    <property type="match status" value="1"/>
</dbReference>
<dbReference type="InterPro" id="IPR009875">
    <property type="entry name" value="PilZ_domain"/>
</dbReference>
<dbReference type="SUPFAM" id="SSF55073">
    <property type="entry name" value="Nucleotide cyclase"/>
    <property type="match status" value="1"/>
</dbReference>
<dbReference type="InterPro" id="IPR011006">
    <property type="entry name" value="CheY-like_superfamily"/>
</dbReference>
<dbReference type="RefSeq" id="WP_207257021.1">
    <property type="nucleotide sequence ID" value="NZ_JAFMPP010000004.1"/>
</dbReference>
<accession>A0A939FVH5</accession>
<dbReference type="Gene3D" id="3.40.50.2300">
    <property type="match status" value="1"/>
</dbReference>
<dbReference type="GO" id="GO:0000160">
    <property type="term" value="P:phosphorelay signal transduction system"/>
    <property type="evidence" value="ECO:0007669"/>
    <property type="project" value="InterPro"/>
</dbReference>
<evidence type="ECO:0000259" key="3">
    <source>
        <dbReference type="PROSITE" id="PS50887"/>
    </source>
</evidence>
<dbReference type="SMART" id="SM00267">
    <property type="entry name" value="GGDEF"/>
    <property type="match status" value="1"/>
</dbReference>
<dbReference type="InterPro" id="IPR050706">
    <property type="entry name" value="Cyclic-di-GMP_PDE-like"/>
</dbReference>
<gene>
    <name evidence="4" type="ORF">J1C48_06715</name>
</gene>
<dbReference type="AlphaFoldDB" id="A0A939FVH5"/>
<dbReference type="InterPro" id="IPR000160">
    <property type="entry name" value="GGDEF_dom"/>
</dbReference>
<dbReference type="SUPFAM" id="SSF52172">
    <property type="entry name" value="CheY-like"/>
    <property type="match status" value="1"/>
</dbReference>
<protein>
    <submittedName>
        <fullName evidence="4">Diguanylate cyclase</fullName>
    </submittedName>
</protein>
<reference evidence="4" key="1">
    <citation type="submission" date="2021-03" db="EMBL/GenBank/DDBJ databases">
        <title>Whole genome sequence of Jiella sp. CQZ9-1.</title>
        <authorList>
            <person name="Tuo L."/>
        </authorList>
    </citation>
    <scope>NUCLEOTIDE SEQUENCE</scope>
    <source>
        <strain evidence="4">CQZ9-1</strain>
    </source>
</reference>
<feature type="modified residue" description="4-aspartylphosphate" evidence="1">
    <location>
        <position position="68"/>
    </location>
</feature>
<feature type="domain" description="GGDEF" evidence="3">
    <location>
        <begin position="183"/>
        <end position="316"/>
    </location>
</feature>
<proteinExistence type="predicted"/>
<dbReference type="Proteomes" id="UP000664122">
    <property type="component" value="Unassembled WGS sequence"/>
</dbReference>
<dbReference type="PROSITE" id="PS50110">
    <property type="entry name" value="RESPONSE_REGULATORY"/>
    <property type="match status" value="1"/>
</dbReference>
<name>A0A939FVH5_9HYPH</name>
<evidence type="ECO:0000313" key="5">
    <source>
        <dbReference type="Proteomes" id="UP000664122"/>
    </source>
</evidence>
<dbReference type="GO" id="GO:0035438">
    <property type="term" value="F:cyclic-di-GMP binding"/>
    <property type="evidence" value="ECO:0007669"/>
    <property type="project" value="InterPro"/>
</dbReference>
<dbReference type="InterPro" id="IPR029787">
    <property type="entry name" value="Nucleotide_cyclase"/>
</dbReference>
<dbReference type="InterPro" id="IPR043128">
    <property type="entry name" value="Rev_trsase/Diguanyl_cyclase"/>
</dbReference>
<dbReference type="Gene3D" id="3.30.70.270">
    <property type="match status" value="1"/>
</dbReference>
<evidence type="ECO:0000313" key="4">
    <source>
        <dbReference type="EMBL" id="MBO0662262.1"/>
    </source>
</evidence>
<keyword evidence="1" id="KW-0597">Phosphoprotein</keyword>
<dbReference type="GO" id="GO:0071111">
    <property type="term" value="F:cyclic-guanylate-specific phosphodiesterase activity"/>
    <property type="evidence" value="ECO:0007669"/>
    <property type="project" value="InterPro"/>
</dbReference>
<dbReference type="SMART" id="SM00448">
    <property type="entry name" value="REC"/>
    <property type="match status" value="1"/>
</dbReference>